<feature type="domain" description="DUF4232" evidence="3">
    <location>
        <begin position="120"/>
        <end position="240"/>
    </location>
</feature>
<feature type="region of interest" description="Disordered" evidence="1">
    <location>
        <begin position="55"/>
        <end position="121"/>
    </location>
</feature>
<comment type="caution">
    <text evidence="4">The sequence shown here is derived from an EMBL/GenBank/DDBJ whole genome shotgun (WGS) entry which is preliminary data.</text>
</comment>
<sequence>MAHTGDHGSGRRGGRRASPAVYRRRRLAVLILAVLVVAVLAIGGMALAGTLGRTGGATAGASTSPEAPTAAPAPSGTATSAPSAQAPSAPPTAAPTAAPTATPSAGPTTASPGPTPSDGCAAAQVVVSAETDRESYGSGESPVLVLVVRNEGEKPCTVNVGTSQMAFEITSDGERIFSSTDCQQGSQDLERTIAPGGEERATFQWTRNRTVPGCTVVDEEPGAGDYTVITRLGARSSASVDFTLQ</sequence>
<dbReference type="RefSeq" id="WP_152817021.1">
    <property type="nucleotide sequence ID" value="NZ_VJXX01000007.1"/>
</dbReference>
<accession>A0A7X1NSF2</accession>
<gene>
    <name evidence="4" type="ORF">FNH21_15765</name>
</gene>
<evidence type="ECO:0000313" key="4">
    <source>
        <dbReference type="EMBL" id="MPY12151.1"/>
    </source>
</evidence>
<dbReference type="EMBL" id="VJXX01000007">
    <property type="protein sequence ID" value="MPY12151.1"/>
    <property type="molecule type" value="Genomic_DNA"/>
</dbReference>
<evidence type="ECO:0000259" key="3">
    <source>
        <dbReference type="Pfam" id="PF14016"/>
    </source>
</evidence>
<evidence type="ECO:0000256" key="2">
    <source>
        <dbReference type="SAM" id="Phobius"/>
    </source>
</evidence>
<proteinExistence type="predicted"/>
<organism evidence="4 5">
    <name type="scientific">Arthrobacter bussei</name>
    <dbReference type="NCBI Taxonomy" id="2594179"/>
    <lineage>
        <taxon>Bacteria</taxon>
        <taxon>Bacillati</taxon>
        <taxon>Actinomycetota</taxon>
        <taxon>Actinomycetes</taxon>
        <taxon>Micrococcales</taxon>
        <taxon>Micrococcaceae</taxon>
        <taxon>Arthrobacter</taxon>
    </lineage>
</organism>
<protein>
    <recommendedName>
        <fullName evidence="3">DUF4232 domain-containing protein</fullName>
    </recommendedName>
</protein>
<dbReference type="Proteomes" id="UP000326464">
    <property type="component" value="Unassembled WGS sequence"/>
</dbReference>
<dbReference type="Pfam" id="PF14016">
    <property type="entry name" value="DUF4232"/>
    <property type="match status" value="1"/>
</dbReference>
<reference evidence="5" key="1">
    <citation type="submission" date="2019-07" db="EMBL/GenBank/DDBJ databases">
        <title>Arthrobacter KR32 sp. nov., isolated from mountain cheese made of cows milk.</title>
        <authorList>
            <person name="Flegler A."/>
        </authorList>
    </citation>
    <scope>NUCLEOTIDE SEQUENCE [LARGE SCALE GENOMIC DNA]</scope>
    <source>
        <strain evidence="5">KR32</strain>
    </source>
</reference>
<dbReference type="AlphaFoldDB" id="A0A7X1NSF2"/>
<keyword evidence="2" id="KW-0472">Membrane</keyword>
<feature type="compositionally biased region" description="Low complexity" evidence="1">
    <location>
        <begin position="59"/>
        <end position="87"/>
    </location>
</feature>
<feature type="transmembrane region" description="Helical" evidence="2">
    <location>
        <begin position="27"/>
        <end position="48"/>
    </location>
</feature>
<keyword evidence="2" id="KW-1133">Transmembrane helix</keyword>
<name>A0A7X1NSF2_9MICC</name>
<dbReference type="OrthoDB" id="5189092at2"/>
<keyword evidence="5" id="KW-1185">Reference proteome</keyword>
<dbReference type="InterPro" id="IPR025326">
    <property type="entry name" value="DUF4232"/>
</dbReference>
<keyword evidence="2" id="KW-0812">Transmembrane</keyword>
<feature type="compositionally biased region" description="Low complexity" evidence="1">
    <location>
        <begin position="94"/>
        <end position="112"/>
    </location>
</feature>
<evidence type="ECO:0000256" key="1">
    <source>
        <dbReference type="SAM" id="MobiDB-lite"/>
    </source>
</evidence>
<evidence type="ECO:0000313" key="5">
    <source>
        <dbReference type="Proteomes" id="UP000326464"/>
    </source>
</evidence>